<dbReference type="InterPro" id="IPR029021">
    <property type="entry name" value="Prot-tyrosine_phosphatase-like"/>
</dbReference>
<dbReference type="Proteomes" id="UP001595836">
    <property type="component" value="Unassembled WGS sequence"/>
</dbReference>
<evidence type="ECO:0000259" key="2">
    <source>
        <dbReference type="PROSITE" id="PS50056"/>
    </source>
</evidence>
<dbReference type="EMBL" id="JBHSHP010000007">
    <property type="protein sequence ID" value="MFC4753569.1"/>
    <property type="molecule type" value="Genomic_DNA"/>
</dbReference>
<dbReference type="GO" id="GO:0004725">
    <property type="term" value="F:protein tyrosine phosphatase activity"/>
    <property type="evidence" value="ECO:0007669"/>
    <property type="project" value="UniProtKB-EC"/>
</dbReference>
<reference evidence="4" key="1">
    <citation type="journal article" date="2019" name="Int. J. Syst. Evol. Microbiol.">
        <title>The Global Catalogue of Microorganisms (GCM) 10K type strain sequencing project: providing services to taxonomists for standard genome sequencing and annotation.</title>
        <authorList>
            <consortium name="The Broad Institute Genomics Platform"/>
            <consortium name="The Broad Institute Genome Sequencing Center for Infectious Disease"/>
            <person name="Wu L."/>
            <person name="Ma J."/>
        </authorList>
    </citation>
    <scope>NUCLEOTIDE SEQUENCE [LARGE SCALE GENOMIC DNA]</scope>
    <source>
        <strain evidence="4">JCM 11882</strain>
    </source>
</reference>
<comment type="caution">
    <text evidence="3">The sequence shown here is derived from an EMBL/GenBank/DDBJ whole genome shotgun (WGS) entry which is preliminary data.</text>
</comment>
<evidence type="ECO:0000313" key="3">
    <source>
        <dbReference type="EMBL" id="MFC4753569.1"/>
    </source>
</evidence>
<dbReference type="PROSITE" id="PS00383">
    <property type="entry name" value="TYR_PHOSPHATASE_1"/>
    <property type="match status" value="1"/>
</dbReference>
<evidence type="ECO:0000313" key="4">
    <source>
        <dbReference type="Proteomes" id="UP001595836"/>
    </source>
</evidence>
<dbReference type="InterPro" id="IPR000387">
    <property type="entry name" value="Tyr_Pase_dom"/>
</dbReference>
<sequence length="278" mass="29067">MTATAPVTAATATTPEATPASAAPVATTLPLSPPANLRDLGGIAISGGTTRADFAWRADDLSMIDDASATRLMSAGLSTVIDLRSIAETEITGRGLLGAYPVAYHHVPFMASISSAVDHVVDPSEMWDQSRFAQMYISLFENAAPQIVTAMAVIAHAPGAAVFHCAAGQDRTGVLAAALLLAVGADSDAIVTDYAETGHNIAAVSVRVRPVIEPMMARLGMQMDVAARAAVRTEYSRAPMLGLLEHLRTTYTDPLQPLYDAGLTTGLVDQLRRRALGA</sequence>
<evidence type="ECO:0000256" key="1">
    <source>
        <dbReference type="SAM" id="MobiDB-lite"/>
    </source>
</evidence>
<dbReference type="EC" id="3.1.3.48" evidence="3"/>
<dbReference type="SUPFAM" id="SSF52799">
    <property type="entry name" value="(Phosphotyrosine protein) phosphatases II"/>
    <property type="match status" value="1"/>
</dbReference>
<name>A0ABV9PN04_9ACTN</name>
<dbReference type="Gene3D" id="3.90.190.10">
    <property type="entry name" value="Protein tyrosine phosphatase superfamily"/>
    <property type="match status" value="1"/>
</dbReference>
<dbReference type="RefSeq" id="WP_344989089.1">
    <property type="nucleotide sequence ID" value="NZ_BAABCD010000007.1"/>
</dbReference>
<accession>A0ABV9PN04</accession>
<dbReference type="InterPro" id="IPR016130">
    <property type="entry name" value="Tyr_Pase_AS"/>
</dbReference>
<dbReference type="Pfam" id="PF13350">
    <property type="entry name" value="Y_phosphatase3"/>
    <property type="match status" value="1"/>
</dbReference>
<organism evidence="3 4">
    <name type="scientific">Dietzia aurantiaca</name>
    <dbReference type="NCBI Taxonomy" id="983873"/>
    <lineage>
        <taxon>Bacteria</taxon>
        <taxon>Bacillati</taxon>
        <taxon>Actinomycetota</taxon>
        <taxon>Actinomycetes</taxon>
        <taxon>Mycobacteriales</taxon>
        <taxon>Dietziaceae</taxon>
        <taxon>Dietzia</taxon>
    </lineage>
</organism>
<keyword evidence="3" id="KW-0378">Hydrolase</keyword>
<feature type="domain" description="Tyrosine specific protein phosphatases" evidence="2">
    <location>
        <begin position="134"/>
        <end position="191"/>
    </location>
</feature>
<dbReference type="InterPro" id="IPR026893">
    <property type="entry name" value="Tyr/Ser_Pase_IphP-type"/>
</dbReference>
<proteinExistence type="predicted"/>
<gene>
    <name evidence="3" type="ORF">ACFO7U_02085</name>
</gene>
<dbReference type="PROSITE" id="PS50056">
    <property type="entry name" value="TYR_PHOSPHATASE_2"/>
    <property type="match status" value="1"/>
</dbReference>
<protein>
    <submittedName>
        <fullName evidence="3">Tyrosine-protein phosphatase</fullName>
        <ecNumber evidence="3">3.1.3.48</ecNumber>
    </submittedName>
</protein>
<feature type="region of interest" description="Disordered" evidence="1">
    <location>
        <begin position="1"/>
        <end position="25"/>
    </location>
</feature>
<keyword evidence="4" id="KW-1185">Reference proteome</keyword>